<accession>A0A835M7R3</accession>
<dbReference type="GO" id="GO:0046983">
    <property type="term" value="F:protein dimerization activity"/>
    <property type="evidence" value="ECO:0007669"/>
    <property type="project" value="InterPro"/>
</dbReference>
<feature type="domain" description="HAT C-terminal dimerisation" evidence="1">
    <location>
        <begin position="52"/>
        <end position="90"/>
    </location>
</feature>
<evidence type="ECO:0000313" key="2">
    <source>
        <dbReference type="EMBL" id="KAF9619537.1"/>
    </source>
</evidence>
<gene>
    <name evidence="2" type="ORF">IFM89_007285</name>
</gene>
<dbReference type="EMBL" id="JADFTS010000002">
    <property type="protein sequence ID" value="KAF9619537.1"/>
    <property type="molecule type" value="Genomic_DNA"/>
</dbReference>
<dbReference type="SUPFAM" id="SSF53098">
    <property type="entry name" value="Ribonuclease H-like"/>
    <property type="match status" value="1"/>
</dbReference>
<dbReference type="AlphaFoldDB" id="A0A835M7R3"/>
<protein>
    <recommendedName>
        <fullName evidence="1">HAT C-terminal dimerisation domain-containing protein</fullName>
    </recommendedName>
</protein>
<dbReference type="InterPro" id="IPR008906">
    <property type="entry name" value="HATC_C_dom"/>
</dbReference>
<dbReference type="Pfam" id="PF05699">
    <property type="entry name" value="Dimer_Tnp_hAT"/>
    <property type="match status" value="1"/>
</dbReference>
<comment type="caution">
    <text evidence="2">The sequence shown here is derived from an EMBL/GenBank/DDBJ whole genome shotgun (WGS) entry which is preliminary data.</text>
</comment>
<name>A0A835M7R3_9MAGN</name>
<organism evidence="2 3">
    <name type="scientific">Coptis chinensis</name>
    <dbReference type="NCBI Taxonomy" id="261450"/>
    <lineage>
        <taxon>Eukaryota</taxon>
        <taxon>Viridiplantae</taxon>
        <taxon>Streptophyta</taxon>
        <taxon>Embryophyta</taxon>
        <taxon>Tracheophyta</taxon>
        <taxon>Spermatophyta</taxon>
        <taxon>Magnoliopsida</taxon>
        <taxon>Ranunculales</taxon>
        <taxon>Ranunculaceae</taxon>
        <taxon>Coptidoideae</taxon>
        <taxon>Coptis</taxon>
    </lineage>
</organism>
<dbReference type="OrthoDB" id="1935496at2759"/>
<keyword evidence="3" id="KW-1185">Reference proteome</keyword>
<dbReference type="Proteomes" id="UP000631114">
    <property type="component" value="Unassembled WGS sequence"/>
</dbReference>
<evidence type="ECO:0000313" key="3">
    <source>
        <dbReference type="Proteomes" id="UP000631114"/>
    </source>
</evidence>
<dbReference type="InterPro" id="IPR012337">
    <property type="entry name" value="RNaseH-like_sf"/>
</dbReference>
<sequence>MSSGVTGMNGTSSNTPQEEDMVLAMLSKRREVAIKKCKSELQRYLDQPTIITSNKTFDVLDCGSERVVSKCRSCLLPETVEALMCLKDWFQAEEGLQDEDLTELEEIMGEMEL</sequence>
<reference evidence="2 3" key="1">
    <citation type="submission" date="2020-10" db="EMBL/GenBank/DDBJ databases">
        <title>The Coptis chinensis genome and diversification of protoberbering-type alkaloids.</title>
        <authorList>
            <person name="Wang B."/>
            <person name="Shu S."/>
            <person name="Song C."/>
            <person name="Liu Y."/>
        </authorList>
    </citation>
    <scope>NUCLEOTIDE SEQUENCE [LARGE SCALE GENOMIC DNA]</scope>
    <source>
        <strain evidence="2">HL-2020</strain>
        <tissue evidence="2">Leaf</tissue>
    </source>
</reference>
<proteinExistence type="predicted"/>
<evidence type="ECO:0000259" key="1">
    <source>
        <dbReference type="Pfam" id="PF05699"/>
    </source>
</evidence>